<organism evidence="8 9">
    <name type="scientific">Hymenobacter volaticus</name>
    <dbReference type="NCBI Taxonomy" id="2932254"/>
    <lineage>
        <taxon>Bacteria</taxon>
        <taxon>Pseudomonadati</taxon>
        <taxon>Bacteroidota</taxon>
        <taxon>Cytophagia</taxon>
        <taxon>Cytophagales</taxon>
        <taxon>Hymenobacteraceae</taxon>
        <taxon>Hymenobacter</taxon>
    </lineage>
</organism>
<accession>A0ABY4GFK8</accession>
<evidence type="ECO:0000256" key="7">
    <source>
        <dbReference type="ARBA" id="ARBA00023237"/>
    </source>
</evidence>
<evidence type="ECO:0000256" key="2">
    <source>
        <dbReference type="ARBA" id="ARBA00007613"/>
    </source>
</evidence>
<evidence type="ECO:0000313" key="8">
    <source>
        <dbReference type="EMBL" id="UOQ69748.1"/>
    </source>
</evidence>
<comment type="similarity">
    <text evidence="2">Belongs to the outer membrane factor (OMF) (TC 1.B.17) family.</text>
</comment>
<comment type="subcellular location">
    <subcellularLocation>
        <location evidence="1">Cell outer membrane</location>
    </subcellularLocation>
</comment>
<keyword evidence="4" id="KW-1134">Transmembrane beta strand</keyword>
<evidence type="ECO:0000313" key="9">
    <source>
        <dbReference type="Proteomes" id="UP000830401"/>
    </source>
</evidence>
<dbReference type="InterPro" id="IPR003423">
    <property type="entry name" value="OMP_efflux"/>
</dbReference>
<dbReference type="InterPro" id="IPR051906">
    <property type="entry name" value="TolC-like"/>
</dbReference>
<evidence type="ECO:0000256" key="1">
    <source>
        <dbReference type="ARBA" id="ARBA00004442"/>
    </source>
</evidence>
<keyword evidence="7" id="KW-0998">Cell outer membrane</keyword>
<dbReference type="EMBL" id="CP095068">
    <property type="protein sequence ID" value="UOQ69748.1"/>
    <property type="molecule type" value="Genomic_DNA"/>
</dbReference>
<keyword evidence="5" id="KW-0812">Transmembrane</keyword>
<gene>
    <name evidence="8" type="ORF">MUN86_30005</name>
</gene>
<evidence type="ECO:0000256" key="6">
    <source>
        <dbReference type="ARBA" id="ARBA00023136"/>
    </source>
</evidence>
<reference evidence="8" key="1">
    <citation type="submission" date="2022-04" db="EMBL/GenBank/DDBJ databases">
        <title>Hymenobacter sp. isolated from the air.</title>
        <authorList>
            <person name="Won M."/>
            <person name="Lee C.-M."/>
            <person name="Woen H.-Y."/>
            <person name="Kwon S.-W."/>
        </authorList>
    </citation>
    <scope>NUCLEOTIDE SEQUENCE</scope>
    <source>
        <strain evidence="8">5420S-77</strain>
        <plasmid evidence="8">unnamed7</plasmid>
    </source>
</reference>
<protein>
    <submittedName>
        <fullName evidence="8">TolC family protein</fullName>
    </submittedName>
</protein>
<dbReference type="Proteomes" id="UP000830401">
    <property type="component" value="Plasmid unnamed7"/>
</dbReference>
<evidence type="ECO:0000256" key="4">
    <source>
        <dbReference type="ARBA" id="ARBA00022452"/>
    </source>
</evidence>
<keyword evidence="9" id="KW-1185">Reference proteome</keyword>
<keyword evidence="8" id="KW-0614">Plasmid</keyword>
<dbReference type="Gene3D" id="1.20.1600.10">
    <property type="entry name" value="Outer membrane efflux proteins (OEP)"/>
    <property type="match status" value="1"/>
</dbReference>
<dbReference type="Pfam" id="PF02321">
    <property type="entry name" value="OEP"/>
    <property type="match status" value="2"/>
</dbReference>
<name>A0ABY4GFK8_9BACT</name>
<evidence type="ECO:0000256" key="3">
    <source>
        <dbReference type="ARBA" id="ARBA00022448"/>
    </source>
</evidence>
<sequence>MQFFAFSGALASWRYVLVAGLWAFATAVAAQTKPLTISGAVALAQEKNRDLQIANLAVAQASQRTREARGAALPTVSGFGQYLYNFQRPVSFLPGNFAGLSDNQIAALRVGGDQAFVGSVGVYQPLFQAGVKSGIRAAGIDEVRSTAEAAVTANNVVTAVRKAYLNVLIIEEQLRLQEQSLGRNVQALRDARSLLLQGRASRVDTLRAYVNVENLRPEILRLSNGIGIAKTILATTIGLDADEPLTLQDSLYFDDKAQSLTSAQAYALALENRPELRQLKLTQELNQEQIRQVSANGRPQLAVTGQVQTQAQAYNLRLGDYQWPVSSYLGVQVAVPLYSGGRVQARTEQARIARQQTDRGLANQQELIRAEVLTSVSSVQETRRRVESQQQTVGAAALGYRITRDRWRAGMASRLDLTDAELALTRTKLGYLQAVYDYQTATIDLDRAIGRPCSSKGFNCSEAVNVVFLENIAGQYSTTVAAGSLTEPVR</sequence>
<dbReference type="PANTHER" id="PTHR30026">
    <property type="entry name" value="OUTER MEMBRANE PROTEIN TOLC"/>
    <property type="match status" value="1"/>
</dbReference>
<geneLocation type="plasmid" evidence="8 9">
    <name>unnamed7</name>
</geneLocation>
<dbReference type="PANTHER" id="PTHR30026:SF20">
    <property type="entry name" value="OUTER MEMBRANE PROTEIN TOLC"/>
    <property type="match status" value="1"/>
</dbReference>
<keyword evidence="6" id="KW-0472">Membrane</keyword>
<dbReference type="RefSeq" id="WP_245127596.1">
    <property type="nucleotide sequence ID" value="NZ_CP095068.1"/>
</dbReference>
<evidence type="ECO:0000256" key="5">
    <source>
        <dbReference type="ARBA" id="ARBA00022692"/>
    </source>
</evidence>
<dbReference type="SUPFAM" id="SSF56954">
    <property type="entry name" value="Outer membrane efflux proteins (OEP)"/>
    <property type="match status" value="1"/>
</dbReference>
<keyword evidence="3" id="KW-0813">Transport</keyword>
<proteinExistence type="inferred from homology"/>